<dbReference type="EMBL" id="CASHTH010003118">
    <property type="protein sequence ID" value="CAI8040599.1"/>
    <property type="molecule type" value="Genomic_DNA"/>
</dbReference>
<proteinExistence type="predicted"/>
<accession>A0AA35X1E5</accession>
<dbReference type="Proteomes" id="UP001174909">
    <property type="component" value="Unassembled WGS sequence"/>
</dbReference>
<feature type="non-terminal residue" evidence="1">
    <location>
        <position position="170"/>
    </location>
</feature>
<keyword evidence="2" id="KW-1185">Reference proteome</keyword>
<protein>
    <submittedName>
        <fullName evidence="1">Uncharacterized protein</fullName>
    </submittedName>
</protein>
<comment type="caution">
    <text evidence="1">The sequence shown here is derived from an EMBL/GenBank/DDBJ whole genome shotgun (WGS) entry which is preliminary data.</text>
</comment>
<organism evidence="1 2">
    <name type="scientific">Geodia barretti</name>
    <name type="common">Barrett's horny sponge</name>
    <dbReference type="NCBI Taxonomy" id="519541"/>
    <lineage>
        <taxon>Eukaryota</taxon>
        <taxon>Metazoa</taxon>
        <taxon>Porifera</taxon>
        <taxon>Demospongiae</taxon>
        <taxon>Heteroscleromorpha</taxon>
        <taxon>Tetractinellida</taxon>
        <taxon>Astrophorina</taxon>
        <taxon>Geodiidae</taxon>
        <taxon>Geodia</taxon>
    </lineage>
</organism>
<evidence type="ECO:0000313" key="2">
    <source>
        <dbReference type="Proteomes" id="UP001174909"/>
    </source>
</evidence>
<gene>
    <name evidence="1" type="ORF">GBAR_LOCUS22614</name>
</gene>
<reference evidence="1" key="1">
    <citation type="submission" date="2023-03" db="EMBL/GenBank/DDBJ databases">
        <authorList>
            <person name="Steffen K."/>
            <person name="Cardenas P."/>
        </authorList>
    </citation>
    <scope>NUCLEOTIDE SEQUENCE</scope>
</reference>
<dbReference type="AlphaFoldDB" id="A0AA35X1E5"/>
<evidence type="ECO:0000313" key="1">
    <source>
        <dbReference type="EMBL" id="CAI8040599.1"/>
    </source>
</evidence>
<sequence>WTINVVASKRKCGIVPNKHLRRLAPNFRPFPLYYHSELSSFPLSRSNLCLSPYIVLILPQPRDSDLTAAISAASNSNPLYNSSSIAYLPSGAQDGKQKMIAETPLSAEAPPIISVSSRRHSLGYVEMQSAGPARPGGIHASHSMENFTDSTNYSSVRDGTGFKLPFAPPS</sequence>
<name>A0AA35X1E5_GEOBA</name>